<proteinExistence type="predicted"/>
<dbReference type="AlphaFoldDB" id="A0AAD5MLG2"/>
<dbReference type="EMBL" id="JAHQIW010001068">
    <property type="protein sequence ID" value="KAJ1351411.1"/>
    <property type="molecule type" value="Genomic_DNA"/>
</dbReference>
<reference evidence="1" key="1">
    <citation type="submission" date="2021-06" db="EMBL/GenBank/DDBJ databases">
        <title>Parelaphostrongylus tenuis whole genome reference sequence.</title>
        <authorList>
            <person name="Garwood T.J."/>
            <person name="Larsen P.A."/>
            <person name="Fountain-Jones N.M."/>
            <person name="Garbe J.R."/>
            <person name="Macchietto M.G."/>
            <person name="Kania S.A."/>
            <person name="Gerhold R.W."/>
            <person name="Richards J.E."/>
            <person name="Wolf T.M."/>
        </authorList>
    </citation>
    <scope>NUCLEOTIDE SEQUENCE</scope>
    <source>
        <strain evidence="1">MNPRO001-30</strain>
        <tissue evidence="1">Meninges</tissue>
    </source>
</reference>
<comment type="caution">
    <text evidence="1">The sequence shown here is derived from an EMBL/GenBank/DDBJ whole genome shotgun (WGS) entry which is preliminary data.</text>
</comment>
<protein>
    <submittedName>
        <fullName evidence="1">Uncharacterized protein</fullName>
    </submittedName>
</protein>
<evidence type="ECO:0000313" key="2">
    <source>
        <dbReference type="Proteomes" id="UP001196413"/>
    </source>
</evidence>
<accession>A0AAD5MLG2</accession>
<gene>
    <name evidence="1" type="ORF">KIN20_007407</name>
</gene>
<sequence length="293" mass="33698">MPAIPPDMVKSVPDLSEKISNADLDTSVVFPLRNVVCFPPVPCTAAPLNIISKKRRKEGVGYRRSDASACHSLLEFRSTARLRSHTIDTRENCKVYCHEFHSASPDGLHDETQSKSASPIIQEDEQRAKEVLYKFVKDAINDVFEEEGRKYLLLPYVIEEVLKQITVEIEYTPMKCDKVLIDQQPQRRLVYDGKYKENCFVIDGTVVAICRPEKKRSCAITPVPGRERGREVPDPATNVPSEYLRIHGTLKTTNVFIASWTNLEWRRIFNRVQWFLADSNLKKDFFRVFIDFT</sequence>
<evidence type="ECO:0000313" key="1">
    <source>
        <dbReference type="EMBL" id="KAJ1351411.1"/>
    </source>
</evidence>
<organism evidence="1 2">
    <name type="scientific">Parelaphostrongylus tenuis</name>
    <name type="common">Meningeal worm</name>
    <dbReference type="NCBI Taxonomy" id="148309"/>
    <lineage>
        <taxon>Eukaryota</taxon>
        <taxon>Metazoa</taxon>
        <taxon>Ecdysozoa</taxon>
        <taxon>Nematoda</taxon>
        <taxon>Chromadorea</taxon>
        <taxon>Rhabditida</taxon>
        <taxon>Rhabditina</taxon>
        <taxon>Rhabditomorpha</taxon>
        <taxon>Strongyloidea</taxon>
        <taxon>Metastrongylidae</taxon>
        <taxon>Parelaphostrongylus</taxon>
    </lineage>
</organism>
<name>A0AAD5MLG2_PARTN</name>
<keyword evidence="2" id="KW-1185">Reference proteome</keyword>
<dbReference type="Proteomes" id="UP001196413">
    <property type="component" value="Unassembled WGS sequence"/>
</dbReference>